<dbReference type="Gene3D" id="3.90.1200.10">
    <property type="match status" value="1"/>
</dbReference>
<dbReference type="PANTHER" id="PTHR21310">
    <property type="entry name" value="AMINOGLYCOSIDE PHOSPHOTRANSFERASE-RELATED-RELATED"/>
    <property type="match status" value="1"/>
</dbReference>
<evidence type="ECO:0000259" key="1">
    <source>
        <dbReference type="Pfam" id="PF01636"/>
    </source>
</evidence>
<feature type="domain" description="Aminoglycoside phosphotransferase" evidence="1">
    <location>
        <begin position="29"/>
        <end position="250"/>
    </location>
</feature>
<dbReference type="Proteomes" id="UP000242444">
    <property type="component" value="Unassembled WGS sequence"/>
</dbReference>
<dbReference type="RefSeq" id="WP_094862914.1">
    <property type="nucleotide sequence ID" value="NZ_NKYE01000006.1"/>
</dbReference>
<gene>
    <name evidence="2" type="ORF">CFN78_12615</name>
</gene>
<comment type="caution">
    <text evidence="2">The sequence shown here is derived from an EMBL/GenBank/DDBJ whole genome shotgun (WGS) entry which is preliminary data.</text>
</comment>
<dbReference type="EMBL" id="NKYE01000006">
    <property type="protein sequence ID" value="OZM73056.1"/>
    <property type="molecule type" value="Genomic_DNA"/>
</dbReference>
<sequence>MSPAERGTGSALVTDILARHLPGTAIGEVVPLGEGMENVAFLVDGELVVRLRKEPDPERRAVLVGTEAHVLATVAAVSPLPVPVPVFSAPELGCLAYRAVPGTPLLALPRPRWEPHTSRIAELLGGLHAAVHGIPVDRMADTVPCDVEPLPGWLEDAAGDFACVSTTVPRLFHRSVEAFLGASPPAEPDHLVFAHNDLGIEHVLAAADGYPVTGVIDWGDAAITDPAYDLGLLYRDLGPAALDSALGEYHTGPPDPALIERAVFYARCGVFEDLAHGLRTGTPGYVDKSLTALPWLFPAT</sequence>
<dbReference type="InterPro" id="IPR002575">
    <property type="entry name" value="Aminoglycoside_PTrfase"/>
</dbReference>
<protein>
    <submittedName>
        <fullName evidence="2">Bifunctional AAC/APH</fullName>
    </submittedName>
</protein>
<dbReference type="SUPFAM" id="SSF56112">
    <property type="entry name" value="Protein kinase-like (PK-like)"/>
    <property type="match status" value="1"/>
</dbReference>
<name>A0A263D6G1_9PSEU</name>
<dbReference type="Gene3D" id="3.30.200.20">
    <property type="entry name" value="Phosphorylase Kinase, domain 1"/>
    <property type="match status" value="1"/>
</dbReference>
<proteinExistence type="predicted"/>
<dbReference type="AlphaFoldDB" id="A0A263D6G1"/>
<dbReference type="InterPro" id="IPR011009">
    <property type="entry name" value="Kinase-like_dom_sf"/>
</dbReference>
<evidence type="ECO:0000313" key="2">
    <source>
        <dbReference type="EMBL" id="OZM73056.1"/>
    </source>
</evidence>
<dbReference type="InterPro" id="IPR051678">
    <property type="entry name" value="AGP_Transferase"/>
</dbReference>
<dbReference type="Pfam" id="PF01636">
    <property type="entry name" value="APH"/>
    <property type="match status" value="1"/>
</dbReference>
<evidence type="ECO:0000313" key="3">
    <source>
        <dbReference type="Proteomes" id="UP000242444"/>
    </source>
</evidence>
<dbReference type="OrthoDB" id="9797603at2"/>
<dbReference type="InParanoid" id="A0A263D6G1"/>
<reference evidence="2 3" key="1">
    <citation type="submission" date="2017-07" db="EMBL/GenBank/DDBJ databases">
        <title>Amycolatopsis antarcticus sp. nov., isolated from the surface of an Antarcticus brown macroalga.</title>
        <authorList>
            <person name="Wang J."/>
            <person name="Leiva S."/>
            <person name="Huang J."/>
            <person name="Huang Y."/>
        </authorList>
    </citation>
    <scope>NUCLEOTIDE SEQUENCE [LARGE SCALE GENOMIC DNA]</scope>
    <source>
        <strain evidence="2 3">AU-G6</strain>
    </source>
</reference>
<accession>A0A263D6G1</accession>
<keyword evidence="3" id="KW-1185">Reference proteome</keyword>
<organism evidence="2 3">
    <name type="scientific">Amycolatopsis antarctica</name>
    <dbReference type="NCBI Taxonomy" id="1854586"/>
    <lineage>
        <taxon>Bacteria</taxon>
        <taxon>Bacillati</taxon>
        <taxon>Actinomycetota</taxon>
        <taxon>Actinomycetes</taxon>
        <taxon>Pseudonocardiales</taxon>
        <taxon>Pseudonocardiaceae</taxon>
        <taxon>Amycolatopsis</taxon>
    </lineage>
</organism>